<dbReference type="PROSITE" id="PS50042">
    <property type="entry name" value="CNMP_BINDING_3"/>
    <property type="match status" value="1"/>
</dbReference>
<dbReference type="EMBL" id="CP059488">
    <property type="protein sequence ID" value="QQD73536.1"/>
    <property type="molecule type" value="Genomic_DNA"/>
</dbReference>
<dbReference type="GO" id="GO:0005829">
    <property type="term" value="C:cytosol"/>
    <property type="evidence" value="ECO:0007669"/>
    <property type="project" value="TreeGrafter"/>
</dbReference>
<proteinExistence type="predicted"/>
<reference evidence="2" key="2">
    <citation type="submission" date="2014-07" db="EMBL/GenBank/DDBJ databases">
        <title>Initial genome analysis of the psychrotolerant acidophile Acidithiobacillus ferrivorans CF27: insights into iron and sulfur oxidation pathways and into biofilm formation.</title>
        <authorList>
            <person name="Talla E."/>
            <person name="Hedrich S."/>
            <person name="Mangenot S."/>
            <person name="Ji B."/>
            <person name="Johnson D.B."/>
            <person name="Barbe V."/>
            <person name="Bonnefoy V."/>
        </authorList>
    </citation>
    <scope>NUCLEOTIDE SEQUENCE [LARGE SCALE GENOMIC DNA]</scope>
    <source>
        <strain evidence="2">CF27</strain>
    </source>
</reference>
<dbReference type="SUPFAM" id="SSF51206">
    <property type="entry name" value="cAMP-binding domain-like"/>
    <property type="match status" value="1"/>
</dbReference>
<dbReference type="InterPro" id="IPR014710">
    <property type="entry name" value="RmlC-like_jellyroll"/>
</dbReference>
<dbReference type="PANTHER" id="PTHR24567:SF74">
    <property type="entry name" value="HTH-TYPE TRANSCRIPTIONAL REGULATOR ARCR"/>
    <property type="match status" value="1"/>
</dbReference>
<evidence type="ECO:0000313" key="8">
    <source>
        <dbReference type="Proteomes" id="UP000595420"/>
    </source>
</evidence>
<dbReference type="AlphaFoldDB" id="A0A060UZN3"/>
<dbReference type="Gene3D" id="2.60.120.10">
    <property type="entry name" value="Jelly Rolls"/>
    <property type="match status" value="1"/>
</dbReference>
<reference evidence="3 6" key="3">
    <citation type="submission" date="2016-07" db="EMBL/GenBank/DDBJ databases">
        <title>Draft genome of a psychrotolerant acidophile Acidithiobacillus ferrivorans strain YL15.</title>
        <authorList>
            <person name="Peng T."/>
            <person name="Ma L."/>
            <person name="Nan M."/>
            <person name="An N."/>
            <person name="Wang M."/>
            <person name="Qiu G."/>
            <person name="Zeng W."/>
        </authorList>
    </citation>
    <scope>NUCLEOTIDE SEQUENCE [LARGE SCALE GENOMIC DNA]</scope>
    <source>
        <strain evidence="3 6">YL15</strain>
    </source>
</reference>
<dbReference type="Pfam" id="PF00027">
    <property type="entry name" value="cNMP_binding"/>
    <property type="match status" value="1"/>
</dbReference>
<dbReference type="CDD" id="cd00038">
    <property type="entry name" value="CAP_ED"/>
    <property type="match status" value="1"/>
</dbReference>
<evidence type="ECO:0000313" key="3">
    <source>
        <dbReference type="EMBL" id="OCB02950.1"/>
    </source>
</evidence>
<dbReference type="Proteomes" id="UP000595420">
    <property type="component" value="Chromosome"/>
</dbReference>
<dbReference type="InterPro" id="IPR018490">
    <property type="entry name" value="cNMP-bd_dom_sf"/>
</dbReference>
<sequence length="164" mass="18783">MLGIAHVEITQFLKQHHLAQSLTISEVQTLAEYVTHAQFHMDQVIAEWGTLGEALFFCVKGEMAIVHHTADGDEVEVVRVRDGEMAGEMSFFDRQPRSARILAKSDDTQVLVLTRARYQRLKVEKPYITVNILEQAIISLDHLFRNLSQNYTDFSTYIYGKGKR</sequence>
<accession>A0A060UZN3</accession>
<name>A0A060UZN3_9PROT</name>
<dbReference type="EMBL" id="MASQ01000083">
    <property type="protein sequence ID" value="OCB02950.1"/>
    <property type="molecule type" value="Genomic_DNA"/>
</dbReference>
<dbReference type="SMART" id="SM00100">
    <property type="entry name" value="cNMP"/>
    <property type="match status" value="1"/>
</dbReference>
<protein>
    <submittedName>
        <fullName evidence="4">Cyclic nucleotide-binding domain-containing protein</fullName>
    </submittedName>
    <submittedName>
        <fullName evidence="2">Cyclic nucleotide-binding protein</fullName>
    </submittedName>
</protein>
<organism evidence="2">
    <name type="scientific">Acidithiobacillus ferrivorans</name>
    <dbReference type="NCBI Taxonomy" id="160808"/>
    <lineage>
        <taxon>Bacteria</taxon>
        <taxon>Pseudomonadati</taxon>
        <taxon>Pseudomonadota</taxon>
        <taxon>Acidithiobacillia</taxon>
        <taxon>Acidithiobacillales</taxon>
        <taxon>Acidithiobacillaceae</taxon>
        <taxon>Acidithiobacillus</taxon>
    </lineage>
</organism>
<gene>
    <name evidence="5" type="ORF">AFERRI_20235</name>
    <name evidence="2" type="ORF">AFERRI_600125</name>
    <name evidence="3" type="ORF">BBC27_10465</name>
    <name evidence="4" type="ORF">H2515_04470</name>
</gene>
<feature type="domain" description="Cyclic nucleotide-binding" evidence="1">
    <location>
        <begin position="18"/>
        <end position="121"/>
    </location>
</feature>
<evidence type="ECO:0000313" key="5">
    <source>
        <dbReference type="EMBL" id="SMH65453.1"/>
    </source>
</evidence>
<dbReference type="EMBL" id="LT841305">
    <property type="protein sequence ID" value="SMH65453.1"/>
    <property type="molecule type" value="Genomic_DNA"/>
</dbReference>
<evidence type="ECO:0000313" key="7">
    <source>
        <dbReference type="Proteomes" id="UP000193925"/>
    </source>
</evidence>
<dbReference type="Proteomes" id="UP000093129">
    <property type="component" value="Unassembled WGS sequence"/>
</dbReference>
<dbReference type="InterPro" id="IPR000595">
    <property type="entry name" value="cNMP-bd_dom"/>
</dbReference>
<evidence type="ECO:0000313" key="4">
    <source>
        <dbReference type="EMBL" id="QQD73536.1"/>
    </source>
</evidence>
<evidence type="ECO:0000313" key="6">
    <source>
        <dbReference type="Proteomes" id="UP000093129"/>
    </source>
</evidence>
<dbReference type="EMBL" id="CCCS020000057">
    <property type="protein sequence ID" value="CDQ11899.1"/>
    <property type="molecule type" value="Genomic_DNA"/>
</dbReference>
<dbReference type="GO" id="GO:0003700">
    <property type="term" value="F:DNA-binding transcription factor activity"/>
    <property type="evidence" value="ECO:0007669"/>
    <property type="project" value="TreeGrafter"/>
</dbReference>
<reference evidence="5 7" key="4">
    <citation type="submission" date="2017-03" db="EMBL/GenBank/DDBJ databases">
        <authorList>
            <person name="Regsiter A."/>
            <person name="William W."/>
        </authorList>
    </citation>
    <scope>NUCLEOTIDE SEQUENCE [LARGE SCALE GENOMIC DNA]</scope>
    <source>
        <strain evidence="5">PRJEB5721</strain>
    </source>
</reference>
<evidence type="ECO:0000259" key="1">
    <source>
        <dbReference type="PROSITE" id="PS50042"/>
    </source>
</evidence>
<reference evidence="2" key="1">
    <citation type="submission" date="2014-03" db="EMBL/GenBank/DDBJ databases">
        <authorList>
            <person name="Genoscope - CEA"/>
        </authorList>
    </citation>
    <scope>NUCLEOTIDE SEQUENCE [LARGE SCALE GENOMIC DNA]</scope>
    <source>
        <strain evidence="2">CF27</strain>
    </source>
</reference>
<dbReference type="RefSeq" id="WP_035195153.1">
    <property type="nucleotide sequence ID" value="NZ_CCCS020000057.1"/>
</dbReference>
<evidence type="ECO:0000313" key="2">
    <source>
        <dbReference type="EMBL" id="CDQ11899.1"/>
    </source>
</evidence>
<dbReference type="PANTHER" id="PTHR24567">
    <property type="entry name" value="CRP FAMILY TRANSCRIPTIONAL REGULATORY PROTEIN"/>
    <property type="match status" value="1"/>
</dbReference>
<keyword evidence="7" id="KW-1185">Reference proteome</keyword>
<dbReference type="InterPro" id="IPR050397">
    <property type="entry name" value="Env_Response_Regulators"/>
</dbReference>
<dbReference type="Proteomes" id="UP000193925">
    <property type="component" value="Chromosome AFERRI"/>
</dbReference>
<reference evidence="4 8" key="5">
    <citation type="submission" date="2020-07" db="EMBL/GenBank/DDBJ databases">
        <title>Complete genome sequence analysis of Acidithiobacillus ferrivorans XJFY6S-08 reveals extreme environmental adaptation to alpine acid mine drainage.</title>
        <authorList>
            <person name="Yan L."/>
            <person name="Ni Y."/>
        </authorList>
    </citation>
    <scope>NUCLEOTIDE SEQUENCE [LARGE SCALE GENOMIC DNA]</scope>
    <source>
        <strain evidence="4 8">XJFY6S-08</strain>
    </source>
</reference>